<dbReference type="Pfam" id="PF01865">
    <property type="entry name" value="PhoU_div"/>
    <property type="match status" value="1"/>
</dbReference>
<dbReference type="PANTHER" id="PTHR37298:SF1">
    <property type="entry name" value="UPF0111 PROTEIN YKAA"/>
    <property type="match status" value="1"/>
</dbReference>
<gene>
    <name evidence="2" type="ORF">IAC29_04780</name>
</gene>
<dbReference type="AlphaFoldDB" id="A0A9D9EKD0"/>
<evidence type="ECO:0000313" key="2">
    <source>
        <dbReference type="EMBL" id="MBO8448568.1"/>
    </source>
</evidence>
<dbReference type="InterPro" id="IPR018445">
    <property type="entry name" value="Put_Phosphate_transp_reg"/>
</dbReference>
<evidence type="ECO:0000313" key="3">
    <source>
        <dbReference type="Proteomes" id="UP000810252"/>
    </source>
</evidence>
<proteinExistence type="inferred from homology"/>
<sequence>MTILRHFRRVFSPRTHFQPIFSQQAAYIRQASAALLQMMKTDDITERKRLEKEVKMCEIQGDAMLTEFYEQLNDKFFSMLHSSDLQTVAMNIDNILDNINDSAKSVIRYMPQTIDGQLVELAEYICAEADALTLIVTGMDEMKKKFSDMTIQCDRITELEHAADETYEEYVGYIFQNETDAIELMKHKNIAEMLEATTDTAKTFSDHIRKLLLRYVVEK</sequence>
<dbReference type="PANTHER" id="PTHR37298">
    <property type="entry name" value="UPF0111 PROTEIN YKAA"/>
    <property type="match status" value="1"/>
</dbReference>
<reference evidence="2" key="2">
    <citation type="journal article" date="2021" name="PeerJ">
        <title>Extensive microbial diversity within the chicken gut microbiome revealed by metagenomics and culture.</title>
        <authorList>
            <person name="Gilroy R."/>
            <person name="Ravi A."/>
            <person name="Getino M."/>
            <person name="Pursley I."/>
            <person name="Horton D.L."/>
            <person name="Alikhan N.F."/>
            <person name="Baker D."/>
            <person name="Gharbi K."/>
            <person name="Hall N."/>
            <person name="Watson M."/>
            <person name="Adriaenssens E.M."/>
            <person name="Foster-Nyarko E."/>
            <person name="Jarju S."/>
            <person name="Secka A."/>
            <person name="Antonio M."/>
            <person name="Oren A."/>
            <person name="Chaudhuri R.R."/>
            <person name="La Ragione R."/>
            <person name="Hildebrand F."/>
            <person name="Pallen M.J."/>
        </authorList>
    </citation>
    <scope>NUCLEOTIDE SEQUENCE</scope>
    <source>
        <strain evidence="2">20514</strain>
    </source>
</reference>
<dbReference type="InterPro" id="IPR038078">
    <property type="entry name" value="PhoU-like_sf"/>
</dbReference>
<dbReference type="Proteomes" id="UP000810252">
    <property type="component" value="Unassembled WGS sequence"/>
</dbReference>
<comment type="similarity">
    <text evidence="1">Belongs to the UPF0111 family.</text>
</comment>
<protein>
    <submittedName>
        <fullName evidence="2">DUF47 family protein</fullName>
    </submittedName>
</protein>
<dbReference type="Gene3D" id="1.20.58.220">
    <property type="entry name" value="Phosphate transport system protein phou homolog 2, domain 2"/>
    <property type="match status" value="1"/>
</dbReference>
<comment type="caution">
    <text evidence="2">The sequence shown here is derived from an EMBL/GenBank/DDBJ whole genome shotgun (WGS) entry which is preliminary data.</text>
</comment>
<name>A0A9D9EKD0_9BACT</name>
<reference evidence="2" key="1">
    <citation type="submission" date="2020-10" db="EMBL/GenBank/DDBJ databases">
        <authorList>
            <person name="Gilroy R."/>
        </authorList>
    </citation>
    <scope>NUCLEOTIDE SEQUENCE</scope>
    <source>
        <strain evidence="2">20514</strain>
    </source>
</reference>
<organism evidence="2 3">
    <name type="scientific">Candidatus Cryptobacteroides merdigallinarum</name>
    <dbReference type="NCBI Taxonomy" id="2840770"/>
    <lineage>
        <taxon>Bacteria</taxon>
        <taxon>Pseudomonadati</taxon>
        <taxon>Bacteroidota</taxon>
        <taxon>Bacteroidia</taxon>
        <taxon>Bacteroidales</taxon>
        <taxon>Candidatus Cryptobacteroides</taxon>
    </lineage>
</organism>
<dbReference type="EMBL" id="JADIMQ010000070">
    <property type="protein sequence ID" value="MBO8448568.1"/>
    <property type="molecule type" value="Genomic_DNA"/>
</dbReference>
<evidence type="ECO:0000256" key="1">
    <source>
        <dbReference type="ARBA" id="ARBA00008591"/>
    </source>
</evidence>
<dbReference type="InterPro" id="IPR052912">
    <property type="entry name" value="UPF0111_domain"/>
</dbReference>
<accession>A0A9D9EKD0</accession>